<keyword evidence="6" id="KW-1185">Reference proteome</keyword>
<dbReference type="InterPro" id="IPR036463">
    <property type="entry name" value="Urease_gamma_sf"/>
</dbReference>
<dbReference type="GO" id="GO:0035550">
    <property type="term" value="C:urease complex"/>
    <property type="evidence" value="ECO:0007669"/>
    <property type="project" value="InterPro"/>
</dbReference>
<feature type="region of interest" description="Disordered" evidence="3">
    <location>
        <begin position="333"/>
        <end position="391"/>
    </location>
</feature>
<feature type="compositionally biased region" description="Polar residues" evidence="3">
    <location>
        <begin position="367"/>
        <end position="378"/>
    </location>
</feature>
<reference evidence="5 6" key="1">
    <citation type="submission" date="2014-06" db="EMBL/GenBank/DDBJ databases">
        <authorList>
            <consortium name="DOE Joint Genome Institute"/>
            <person name="Kuo A."/>
            <person name="Kohler A."/>
            <person name="Nagy L.G."/>
            <person name="Floudas D."/>
            <person name="Copeland A."/>
            <person name="Barry K.W."/>
            <person name="Cichocki N."/>
            <person name="Veneault-Fourrey C."/>
            <person name="LaButti K."/>
            <person name="Lindquist E.A."/>
            <person name="Lipzen A."/>
            <person name="Lundell T."/>
            <person name="Morin E."/>
            <person name="Murat C."/>
            <person name="Sun H."/>
            <person name="Tunlid A."/>
            <person name="Henrissat B."/>
            <person name="Grigoriev I.V."/>
            <person name="Hibbett D.S."/>
            <person name="Martin F."/>
            <person name="Nordberg H.P."/>
            <person name="Cantor M.N."/>
            <person name="Hua S.X."/>
        </authorList>
    </citation>
    <scope>NUCLEOTIDE SEQUENCE [LARGE SCALE GENOMIC DNA]</scope>
    <source>
        <strain evidence="5 6">ATCC 200175</strain>
    </source>
</reference>
<dbReference type="Pfam" id="PF00699">
    <property type="entry name" value="Urease_beta"/>
    <property type="match status" value="1"/>
</dbReference>
<dbReference type="InterPro" id="IPR011059">
    <property type="entry name" value="Metal-dep_hydrolase_composite"/>
</dbReference>
<dbReference type="PANTHER" id="PTHR33569:SF1">
    <property type="entry name" value="UREASE"/>
    <property type="match status" value="1"/>
</dbReference>
<dbReference type="HOGENOM" id="CLU_578843_0_0_1"/>
<evidence type="ECO:0000313" key="6">
    <source>
        <dbReference type="Proteomes" id="UP000053647"/>
    </source>
</evidence>
<dbReference type="Gene3D" id="2.10.150.10">
    <property type="entry name" value="Urease, beta subunit"/>
    <property type="match status" value="1"/>
</dbReference>
<dbReference type="InterPro" id="IPR050069">
    <property type="entry name" value="Urease_subunit"/>
</dbReference>
<dbReference type="AlphaFoldDB" id="A0A0C9TB35"/>
<keyword evidence="2" id="KW-0378">Hydrolase</keyword>
<sequence>MCISRASVFLVTVHEPICTDDGDLEAALYGSFLPVPPVNSFPKVDPALNDRGSLPGAIIARKERIVINRGCEKIKIKVTNNGDRPIQVGSHYPFVETNKALAFDRLKALGKHLDIPAGTAVRFEPGDIKTVDLCSFGGKKIAKGGNSLSSQLEKGISEDIFRKFAHVPEPDALAVYVDKDLGHEDYISMYGPTVGDRIRLGDTSLWIQIERDSAVYGDEVKFGGGEQHFVGLASYSLGIFPPLLMPSLTTVTTLPPSLANPRKRTSSFFEPAPRKASRMTLRRTESFLSLSDYNDENQSESGSFLYLTSSPSHHVVPYNRSLLHYKEQRERNKLGRNRTEFTIAPAHPNAPFPKRATRVPSPKPQPALSSSRTTSPLAPTQKLLPPRPIFPRSKREPDLYRVALKARMRSSPEGEKMLRMGPRLAIAILSATRELEKIVSAHADDDTVMTDDMDCNSWGIEFGRDMVVACGA</sequence>
<dbReference type="EMBL" id="KN819359">
    <property type="protein sequence ID" value="KIJ12795.1"/>
    <property type="molecule type" value="Genomic_DNA"/>
</dbReference>
<gene>
    <name evidence="5" type="ORF">PAXINDRAFT_14360</name>
</gene>
<dbReference type="InterPro" id="IPR036461">
    <property type="entry name" value="Urease_betasu_sf"/>
</dbReference>
<dbReference type="GO" id="GO:0016151">
    <property type="term" value="F:nickel cation binding"/>
    <property type="evidence" value="ECO:0007669"/>
    <property type="project" value="InterPro"/>
</dbReference>
<dbReference type="Proteomes" id="UP000053647">
    <property type="component" value="Unassembled WGS sequence"/>
</dbReference>
<feature type="region of interest" description="Disordered" evidence="3">
    <location>
        <begin position="256"/>
        <end position="277"/>
    </location>
</feature>
<evidence type="ECO:0000256" key="3">
    <source>
        <dbReference type="SAM" id="MobiDB-lite"/>
    </source>
</evidence>
<dbReference type="SUPFAM" id="SSF51338">
    <property type="entry name" value="Composite domain of metallo-dependent hydrolases"/>
    <property type="match status" value="1"/>
</dbReference>
<evidence type="ECO:0000256" key="2">
    <source>
        <dbReference type="ARBA" id="ARBA00022801"/>
    </source>
</evidence>
<dbReference type="InterPro" id="IPR011612">
    <property type="entry name" value="Urease_alpha_N_dom"/>
</dbReference>
<dbReference type="Pfam" id="PF00449">
    <property type="entry name" value="Urease_alpha"/>
    <property type="match status" value="1"/>
</dbReference>
<dbReference type="OrthoDB" id="3256438at2759"/>
<name>A0A0C9TB35_PAXIN</name>
<organism evidence="5 6">
    <name type="scientific">Paxillus involutus ATCC 200175</name>
    <dbReference type="NCBI Taxonomy" id="664439"/>
    <lineage>
        <taxon>Eukaryota</taxon>
        <taxon>Fungi</taxon>
        <taxon>Dikarya</taxon>
        <taxon>Basidiomycota</taxon>
        <taxon>Agaricomycotina</taxon>
        <taxon>Agaricomycetes</taxon>
        <taxon>Agaricomycetidae</taxon>
        <taxon>Boletales</taxon>
        <taxon>Paxilineae</taxon>
        <taxon>Paxillaceae</taxon>
        <taxon>Paxillus</taxon>
    </lineage>
</organism>
<dbReference type="InterPro" id="IPR002019">
    <property type="entry name" value="Urease_beta-like"/>
</dbReference>
<dbReference type="SUPFAM" id="SSF51278">
    <property type="entry name" value="Urease, beta-subunit"/>
    <property type="match status" value="1"/>
</dbReference>
<dbReference type="Gene3D" id="2.30.40.10">
    <property type="entry name" value="Urease, subunit C, domain 1"/>
    <property type="match status" value="1"/>
</dbReference>
<dbReference type="PANTHER" id="PTHR33569">
    <property type="entry name" value="UREASE"/>
    <property type="match status" value="1"/>
</dbReference>
<proteinExistence type="predicted"/>
<dbReference type="NCBIfam" id="TIGR00192">
    <property type="entry name" value="urease_beta"/>
    <property type="match status" value="1"/>
</dbReference>
<dbReference type="GO" id="GO:0043419">
    <property type="term" value="P:urea catabolic process"/>
    <property type="evidence" value="ECO:0007669"/>
    <property type="project" value="InterPro"/>
</dbReference>
<evidence type="ECO:0000256" key="1">
    <source>
        <dbReference type="ARBA" id="ARBA00022723"/>
    </source>
</evidence>
<protein>
    <recommendedName>
        <fullName evidence="4">Urease alpha-subunit N-terminal domain-containing protein</fullName>
    </recommendedName>
</protein>
<dbReference type="GO" id="GO:0016810">
    <property type="term" value="F:hydrolase activity, acting on carbon-nitrogen (but not peptide) bonds"/>
    <property type="evidence" value="ECO:0007669"/>
    <property type="project" value="InterPro"/>
</dbReference>
<keyword evidence="1" id="KW-0479">Metal-binding</keyword>
<dbReference type="CDD" id="cd00407">
    <property type="entry name" value="Urease_beta"/>
    <property type="match status" value="1"/>
</dbReference>
<reference evidence="6" key="2">
    <citation type="submission" date="2015-01" db="EMBL/GenBank/DDBJ databases">
        <title>Evolutionary Origins and Diversification of the Mycorrhizal Mutualists.</title>
        <authorList>
            <consortium name="DOE Joint Genome Institute"/>
            <consortium name="Mycorrhizal Genomics Consortium"/>
            <person name="Kohler A."/>
            <person name="Kuo A."/>
            <person name="Nagy L.G."/>
            <person name="Floudas D."/>
            <person name="Copeland A."/>
            <person name="Barry K.W."/>
            <person name="Cichocki N."/>
            <person name="Veneault-Fourrey C."/>
            <person name="LaButti K."/>
            <person name="Lindquist E.A."/>
            <person name="Lipzen A."/>
            <person name="Lundell T."/>
            <person name="Morin E."/>
            <person name="Murat C."/>
            <person name="Riley R."/>
            <person name="Ohm R."/>
            <person name="Sun H."/>
            <person name="Tunlid A."/>
            <person name="Henrissat B."/>
            <person name="Grigoriev I.V."/>
            <person name="Hibbett D.S."/>
            <person name="Martin F."/>
        </authorList>
    </citation>
    <scope>NUCLEOTIDE SEQUENCE [LARGE SCALE GENOMIC DNA]</scope>
    <source>
        <strain evidence="6">ATCC 200175</strain>
    </source>
</reference>
<evidence type="ECO:0000313" key="5">
    <source>
        <dbReference type="EMBL" id="KIJ12795.1"/>
    </source>
</evidence>
<feature type="domain" description="Urease alpha-subunit N-terminal" evidence="4">
    <location>
        <begin position="181"/>
        <end position="226"/>
    </location>
</feature>
<accession>A0A0C9TB35</accession>
<evidence type="ECO:0000259" key="4">
    <source>
        <dbReference type="Pfam" id="PF00449"/>
    </source>
</evidence>
<dbReference type="Gene3D" id="3.30.280.10">
    <property type="entry name" value="Urease, gamma-like subunit"/>
    <property type="match status" value="1"/>
</dbReference>